<name>A6GIT7_9BACT</name>
<dbReference type="Gene3D" id="3.30.200.20">
    <property type="entry name" value="Phosphorylase Kinase, domain 1"/>
    <property type="match status" value="1"/>
</dbReference>
<keyword evidence="5" id="KW-1185">Reference proteome</keyword>
<dbReference type="RefSeq" id="WP_006976623.1">
    <property type="nucleotide sequence ID" value="NZ_ABCS01000142.1"/>
</dbReference>
<dbReference type="SUPFAM" id="SSF48452">
    <property type="entry name" value="TPR-like"/>
    <property type="match status" value="3"/>
</dbReference>
<dbReference type="PROSITE" id="PS00108">
    <property type="entry name" value="PROTEIN_KINASE_ST"/>
    <property type="match status" value="1"/>
</dbReference>
<gene>
    <name evidence="4" type="ORF">PPSIR1_14785</name>
</gene>
<keyword evidence="4" id="KW-0808">Transferase</keyword>
<dbReference type="Proteomes" id="UP000005801">
    <property type="component" value="Unassembled WGS sequence"/>
</dbReference>
<dbReference type="EMBL" id="ABCS01000142">
    <property type="protein sequence ID" value="EDM74232.1"/>
    <property type="molecule type" value="Genomic_DNA"/>
</dbReference>
<dbReference type="eggNOG" id="COG0515">
    <property type="taxonomic scope" value="Bacteria"/>
</dbReference>
<feature type="repeat" description="TPR" evidence="1">
    <location>
        <begin position="878"/>
        <end position="911"/>
    </location>
</feature>
<feature type="domain" description="Protein kinase" evidence="3">
    <location>
        <begin position="83"/>
        <end position="399"/>
    </location>
</feature>
<protein>
    <submittedName>
        <fullName evidence="4">Serine/threonine kinase PKN8</fullName>
    </submittedName>
</protein>
<feature type="region of interest" description="Disordered" evidence="2">
    <location>
        <begin position="48"/>
        <end position="74"/>
    </location>
</feature>
<dbReference type="STRING" id="391625.PPSIR1_14785"/>
<feature type="region of interest" description="Disordered" evidence="2">
    <location>
        <begin position="239"/>
        <end position="259"/>
    </location>
</feature>
<reference evidence="4 5" key="1">
    <citation type="submission" date="2007-06" db="EMBL/GenBank/DDBJ databases">
        <authorList>
            <person name="Shimkets L."/>
            <person name="Ferriera S."/>
            <person name="Johnson J."/>
            <person name="Kravitz S."/>
            <person name="Beeson K."/>
            <person name="Sutton G."/>
            <person name="Rogers Y.-H."/>
            <person name="Friedman R."/>
            <person name="Frazier M."/>
            <person name="Venter J.C."/>
        </authorList>
    </citation>
    <scope>NUCLEOTIDE SEQUENCE [LARGE SCALE GENOMIC DNA]</scope>
    <source>
        <strain evidence="4 5">SIR-1</strain>
    </source>
</reference>
<dbReference type="PROSITE" id="PS50011">
    <property type="entry name" value="PROTEIN_KINASE_DOM"/>
    <property type="match status" value="1"/>
</dbReference>
<feature type="compositionally biased region" description="Low complexity" evidence="2">
    <location>
        <begin position="50"/>
        <end position="65"/>
    </location>
</feature>
<dbReference type="OrthoDB" id="9779541at2"/>
<evidence type="ECO:0000313" key="5">
    <source>
        <dbReference type="Proteomes" id="UP000005801"/>
    </source>
</evidence>
<dbReference type="PANTHER" id="PTHR46082">
    <property type="entry name" value="ATP/GTP-BINDING PROTEIN-RELATED"/>
    <property type="match status" value="1"/>
</dbReference>
<dbReference type="Pfam" id="PF13424">
    <property type="entry name" value="TPR_12"/>
    <property type="match status" value="2"/>
</dbReference>
<evidence type="ECO:0000256" key="2">
    <source>
        <dbReference type="SAM" id="MobiDB-lite"/>
    </source>
</evidence>
<dbReference type="InterPro" id="IPR008271">
    <property type="entry name" value="Ser/Thr_kinase_AS"/>
</dbReference>
<organism evidence="4 5">
    <name type="scientific">Plesiocystis pacifica SIR-1</name>
    <dbReference type="NCBI Taxonomy" id="391625"/>
    <lineage>
        <taxon>Bacteria</taxon>
        <taxon>Pseudomonadati</taxon>
        <taxon>Myxococcota</taxon>
        <taxon>Polyangia</taxon>
        <taxon>Nannocystales</taxon>
        <taxon>Nannocystaceae</taxon>
        <taxon>Plesiocystis</taxon>
    </lineage>
</organism>
<dbReference type="GO" id="GO:0005524">
    <property type="term" value="F:ATP binding"/>
    <property type="evidence" value="ECO:0007669"/>
    <property type="project" value="InterPro"/>
</dbReference>
<dbReference type="InterPro" id="IPR019734">
    <property type="entry name" value="TPR_rpt"/>
</dbReference>
<keyword evidence="1" id="KW-0802">TPR repeat</keyword>
<accession>A6GIT7</accession>
<dbReference type="GO" id="GO:0004672">
    <property type="term" value="F:protein kinase activity"/>
    <property type="evidence" value="ECO:0007669"/>
    <property type="project" value="InterPro"/>
</dbReference>
<dbReference type="InterPro" id="IPR053137">
    <property type="entry name" value="NLR-like"/>
</dbReference>
<dbReference type="Gene3D" id="1.10.510.10">
    <property type="entry name" value="Transferase(Phosphotransferase) domain 1"/>
    <property type="match status" value="1"/>
</dbReference>
<keyword evidence="4" id="KW-0418">Kinase</keyword>
<dbReference type="PROSITE" id="PS50005">
    <property type="entry name" value="TPR"/>
    <property type="match status" value="1"/>
</dbReference>
<dbReference type="Gene3D" id="1.25.40.10">
    <property type="entry name" value="Tetratricopeptide repeat domain"/>
    <property type="match status" value="3"/>
</dbReference>
<dbReference type="SMART" id="SM00028">
    <property type="entry name" value="TPR"/>
    <property type="match status" value="6"/>
</dbReference>
<dbReference type="Pfam" id="PF00069">
    <property type="entry name" value="Pkinase"/>
    <property type="match status" value="1"/>
</dbReference>
<dbReference type="InterPro" id="IPR011009">
    <property type="entry name" value="Kinase-like_dom_sf"/>
</dbReference>
<dbReference type="InterPro" id="IPR011990">
    <property type="entry name" value="TPR-like_helical_dom_sf"/>
</dbReference>
<dbReference type="PANTHER" id="PTHR46082:SF6">
    <property type="entry name" value="AAA+ ATPASE DOMAIN-CONTAINING PROTEIN-RELATED"/>
    <property type="match status" value="1"/>
</dbReference>
<dbReference type="CDD" id="cd14014">
    <property type="entry name" value="STKc_PknB_like"/>
    <property type="match status" value="1"/>
</dbReference>
<dbReference type="SUPFAM" id="SSF56112">
    <property type="entry name" value="Protein kinase-like (PK-like)"/>
    <property type="match status" value="1"/>
</dbReference>
<evidence type="ECO:0000313" key="4">
    <source>
        <dbReference type="EMBL" id="EDM74232.1"/>
    </source>
</evidence>
<dbReference type="InterPro" id="IPR000719">
    <property type="entry name" value="Prot_kinase_dom"/>
</dbReference>
<dbReference type="Pfam" id="PF13374">
    <property type="entry name" value="TPR_10"/>
    <property type="match status" value="1"/>
</dbReference>
<proteinExistence type="predicted"/>
<dbReference type="AlphaFoldDB" id="A6GIT7"/>
<sequence length="1010" mass="108216">MSKLDESTIAAYLDGALEPDERAAVEAALDRDPEWLAVVAVIARRRQTEAEGVGPAPTPTAGGEPCSPSKRAGISPGTRVGRFEVLRRIATGGMGVVHEAWDATLERPVALKIALSPPRDDRARERQLREARTLAQLSAPNVVSVFDAGEHAGRIYVAMEKLSGPSLRAHLAAAQQDGGLGVEAIVRLFIEAARGLVAAHEKGIVHRDFKPDNVIVEADRVVVVDFGLALRAELGGEGSGAVELSQTDQPGGTPAYMAPEQRRGEAVTARSDQYSLCVALDEALAATKASIAPRLRAAIARGRAEDPKARHEDLAALIAALEAALAPPRWRSRALLGVLALGVLAGGASMMIPQADGGVAATLPPQLCAAANEDLDSMWSEAAKARLAAGLRSHDKDYLDAMVEPLAAAVDVHVEALEDGRVQACFARELGLDAAPLAAKRSACLDRRRASLENFLAFDWAAAEEAEAARSFAALGSLGPAQSCEDPERLRLAPPQPADPDTRAAVAELRRGLDEVELLHAARRLDSARERGEALVQQAEALGYAPVLAELRSELGWIATTADDHERANRELDAALLLAEANDYDLLVAQLWIRKLWAVGYIQADLEAGREAGEHAEAWLRRLGSPQSLRFDYYNHRAWFEEGAGETAASIADFEASLEFAEDDHTRAMAHSGLGAALLQAGELEQSAAHMREASEAFAGLLGPRHPDTAKARNGLAALVRALGKAEEARELFELNRAVFVEAYGEDHELVAKTDFNLAVLAGDLGDHQVSFERARSAADKLTASLGETHPVVLQARGLEASALALTGEGEAAIHLMRDVLESQRRALGPDNPGLAATHHNLGVALANEGLHAEALVEYERAVELLESGKDEDHYELGTVLVNYGLAHEELGREGEAERAYRRALEVSEGTMGEPEARSRLGRVLIARGRGDAGIQELERALELHREQDPGGVFVAQTAYNLGKALWSERSAQRPRAVALVEEAVELYDDFGDEVSAKDARAWLAERGLR</sequence>
<evidence type="ECO:0000259" key="3">
    <source>
        <dbReference type="PROSITE" id="PS50011"/>
    </source>
</evidence>
<comment type="caution">
    <text evidence="4">The sequence shown here is derived from an EMBL/GenBank/DDBJ whole genome shotgun (WGS) entry which is preliminary data.</text>
</comment>
<evidence type="ECO:0000256" key="1">
    <source>
        <dbReference type="PROSITE-ProRule" id="PRU00339"/>
    </source>
</evidence>